<proteinExistence type="predicted"/>
<dbReference type="AlphaFoldDB" id="A0A7I7WN31"/>
<feature type="transmembrane region" description="Helical" evidence="1">
    <location>
        <begin position="6"/>
        <end position="26"/>
    </location>
</feature>
<sequence>MAALFIVVLIVGIVETAAMLVISALFRQGGRGEMGFRLIAQAAGFAAAGVAGLFMTWTNTGAAGFSIVVLVVWGLLLAFIYKIAIPYTHRRWPLASKSHNGE</sequence>
<feature type="transmembrane region" description="Helical" evidence="1">
    <location>
        <begin position="38"/>
        <end position="57"/>
    </location>
</feature>
<gene>
    <name evidence="2" type="ORF">MGAD_27270</name>
</gene>
<evidence type="ECO:0000256" key="1">
    <source>
        <dbReference type="SAM" id="Phobius"/>
    </source>
</evidence>
<protein>
    <submittedName>
        <fullName evidence="2">Uncharacterized protein</fullName>
    </submittedName>
</protein>
<accession>A0A7I7WN31</accession>
<evidence type="ECO:0000313" key="3">
    <source>
        <dbReference type="Proteomes" id="UP000466187"/>
    </source>
</evidence>
<organism evidence="2 3">
    <name type="scientific">Mycolicibacterium gadium</name>
    <name type="common">Mycobacterium gadium</name>
    <dbReference type="NCBI Taxonomy" id="1794"/>
    <lineage>
        <taxon>Bacteria</taxon>
        <taxon>Bacillati</taxon>
        <taxon>Actinomycetota</taxon>
        <taxon>Actinomycetes</taxon>
        <taxon>Mycobacteriales</taxon>
        <taxon>Mycobacteriaceae</taxon>
        <taxon>Mycolicibacterium</taxon>
    </lineage>
</organism>
<evidence type="ECO:0000313" key="2">
    <source>
        <dbReference type="EMBL" id="BBZ18392.1"/>
    </source>
</evidence>
<dbReference type="Proteomes" id="UP000466187">
    <property type="component" value="Chromosome"/>
</dbReference>
<keyword evidence="1" id="KW-0812">Transmembrane</keyword>
<keyword evidence="1" id="KW-0472">Membrane</keyword>
<feature type="transmembrane region" description="Helical" evidence="1">
    <location>
        <begin position="63"/>
        <end position="81"/>
    </location>
</feature>
<reference evidence="2 3" key="1">
    <citation type="journal article" date="2019" name="Emerg. Microbes Infect.">
        <title>Comprehensive subspecies identification of 175 nontuberculous mycobacteria species based on 7547 genomic profiles.</title>
        <authorList>
            <person name="Matsumoto Y."/>
            <person name="Kinjo T."/>
            <person name="Motooka D."/>
            <person name="Nabeya D."/>
            <person name="Jung N."/>
            <person name="Uechi K."/>
            <person name="Horii T."/>
            <person name="Iida T."/>
            <person name="Fujita J."/>
            <person name="Nakamura S."/>
        </authorList>
    </citation>
    <scope>NUCLEOTIDE SEQUENCE [LARGE SCALE GENOMIC DNA]</scope>
    <source>
        <strain evidence="2 3">JCM 12688</strain>
    </source>
</reference>
<dbReference type="KEGG" id="mgad:MGAD_27270"/>
<dbReference type="RefSeq" id="WP_163686953.1">
    <property type="nucleotide sequence ID" value="NZ_AP022608.1"/>
</dbReference>
<dbReference type="EMBL" id="AP022608">
    <property type="protein sequence ID" value="BBZ18392.1"/>
    <property type="molecule type" value="Genomic_DNA"/>
</dbReference>
<name>A0A7I7WN31_MYCGU</name>
<keyword evidence="1" id="KW-1133">Transmembrane helix</keyword>